<dbReference type="InterPro" id="IPR004837">
    <property type="entry name" value="NaCa_Exmemb"/>
</dbReference>
<feature type="transmembrane region" description="Helical" evidence="5">
    <location>
        <begin position="200"/>
        <end position="220"/>
    </location>
</feature>
<sequence length="309" mass="33857">MILSSILFNILLFILGLIFLIRGSDLFIERLKLIAKKMGVSEFVVGAILASVATTLPEISVSIISSLQGESSLAIGNALGSVLFNISVILGVSSLIMPIKVDEKGWKNSLLLFCISIIFGFAAIDRYLSRWEGLILLILYGIFVKRTLKGEWANQKEHKKKILVRDIVYVFITGGIVVLGSKLLVDSAVFFARMLKISEMIIGLTIVASGTSLPEFVNTITSIRKKTPNIGVGNIIGACILNILIVSGVAILINPVILAKKFLYLALPIILLIVLALTISLKRDNIIGRKTGLIFLVLYALFFILNWRI</sequence>
<protein>
    <submittedName>
        <fullName evidence="7">K+-dependent Na+/Ca+ exchanger</fullName>
    </submittedName>
</protein>
<dbReference type="PANTHER" id="PTHR10846">
    <property type="entry name" value="SODIUM/POTASSIUM/CALCIUM EXCHANGER"/>
    <property type="match status" value="1"/>
</dbReference>
<feature type="transmembrane region" description="Helical" evidence="5">
    <location>
        <begin position="43"/>
        <end position="67"/>
    </location>
</feature>
<evidence type="ECO:0000259" key="6">
    <source>
        <dbReference type="Pfam" id="PF01699"/>
    </source>
</evidence>
<dbReference type="Proteomes" id="UP000001733">
    <property type="component" value="Chromosome"/>
</dbReference>
<dbReference type="KEGG" id="dth:DICTH_0037"/>
<keyword evidence="3 5" id="KW-1133">Transmembrane helix</keyword>
<dbReference type="GO" id="GO:0006874">
    <property type="term" value="P:intracellular calcium ion homeostasis"/>
    <property type="evidence" value="ECO:0007669"/>
    <property type="project" value="TreeGrafter"/>
</dbReference>
<dbReference type="InterPro" id="IPR044880">
    <property type="entry name" value="NCX_ion-bd_dom_sf"/>
</dbReference>
<keyword evidence="2 5" id="KW-0812">Transmembrane</keyword>
<dbReference type="EMBL" id="CP001146">
    <property type="protein sequence ID" value="ACI18980.1"/>
    <property type="molecule type" value="Genomic_DNA"/>
</dbReference>
<dbReference type="AlphaFoldDB" id="B5YAV1"/>
<feature type="transmembrane region" description="Helical" evidence="5">
    <location>
        <begin position="262"/>
        <end position="279"/>
    </location>
</feature>
<dbReference type="GO" id="GO:0008273">
    <property type="term" value="F:calcium, potassium:sodium antiporter activity"/>
    <property type="evidence" value="ECO:0007669"/>
    <property type="project" value="TreeGrafter"/>
</dbReference>
<evidence type="ECO:0000256" key="2">
    <source>
        <dbReference type="ARBA" id="ARBA00022692"/>
    </source>
</evidence>
<dbReference type="Gene3D" id="1.20.1420.30">
    <property type="entry name" value="NCX, central ion-binding region"/>
    <property type="match status" value="1"/>
</dbReference>
<feature type="transmembrane region" description="Helical" evidence="5">
    <location>
        <begin position="6"/>
        <end position="23"/>
    </location>
</feature>
<evidence type="ECO:0000313" key="8">
    <source>
        <dbReference type="Proteomes" id="UP000001733"/>
    </source>
</evidence>
<name>B5YAV1_DICT6</name>
<organism evidence="7 8">
    <name type="scientific">Dictyoglomus thermophilum (strain ATCC 35947 / DSM 3960 / H-6-12)</name>
    <dbReference type="NCBI Taxonomy" id="309799"/>
    <lineage>
        <taxon>Bacteria</taxon>
        <taxon>Pseudomonadati</taxon>
        <taxon>Dictyoglomota</taxon>
        <taxon>Dictyoglomia</taxon>
        <taxon>Dictyoglomales</taxon>
        <taxon>Dictyoglomaceae</taxon>
        <taxon>Dictyoglomus</taxon>
    </lineage>
</organism>
<dbReference type="HOGENOM" id="CLU_007948_0_1_0"/>
<evidence type="ECO:0000313" key="7">
    <source>
        <dbReference type="EMBL" id="ACI18980.1"/>
    </source>
</evidence>
<dbReference type="Pfam" id="PF01699">
    <property type="entry name" value="Na_Ca_ex"/>
    <property type="match status" value="2"/>
</dbReference>
<gene>
    <name evidence="7" type="ordered locus">DICTH_0037</name>
</gene>
<feature type="transmembrane region" description="Helical" evidence="5">
    <location>
        <begin position="130"/>
        <end position="148"/>
    </location>
</feature>
<dbReference type="PANTHER" id="PTHR10846:SF8">
    <property type="entry name" value="INNER MEMBRANE PROTEIN YRBG"/>
    <property type="match status" value="1"/>
</dbReference>
<dbReference type="OrthoDB" id="9794225at2"/>
<keyword evidence="8" id="KW-1185">Reference proteome</keyword>
<dbReference type="NCBIfam" id="TIGR00367">
    <property type="entry name" value="calcium/sodium antiporter"/>
    <property type="match status" value="1"/>
</dbReference>
<dbReference type="GO" id="GO:0005886">
    <property type="term" value="C:plasma membrane"/>
    <property type="evidence" value="ECO:0007669"/>
    <property type="project" value="TreeGrafter"/>
</dbReference>
<evidence type="ECO:0000256" key="3">
    <source>
        <dbReference type="ARBA" id="ARBA00022989"/>
    </source>
</evidence>
<feature type="transmembrane region" description="Helical" evidence="5">
    <location>
        <begin position="108"/>
        <end position="124"/>
    </location>
</feature>
<evidence type="ECO:0000256" key="1">
    <source>
        <dbReference type="ARBA" id="ARBA00004141"/>
    </source>
</evidence>
<dbReference type="Gene3D" id="6.10.280.80">
    <property type="entry name" value="NCX, peripheral helical region"/>
    <property type="match status" value="1"/>
</dbReference>
<accession>B5YAV1</accession>
<dbReference type="RefSeq" id="WP_012547612.1">
    <property type="nucleotide sequence ID" value="NC_011297.1"/>
</dbReference>
<evidence type="ECO:0000256" key="5">
    <source>
        <dbReference type="SAM" id="Phobius"/>
    </source>
</evidence>
<feature type="domain" description="Sodium/calcium exchanger membrane region" evidence="6">
    <location>
        <begin position="168"/>
        <end position="306"/>
    </location>
</feature>
<proteinExistence type="predicted"/>
<keyword evidence="4 5" id="KW-0472">Membrane</keyword>
<dbReference type="InterPro" id="IPR004481">
    <property type="entry name" value="K/Na/Ca-exchanger"/>
</dbReference>
<feature type="transmembrane region" description="Helical" evidence="5">
    <location>
        <begin position="73"/>
        <end position="96"/>
    </location>
</feature>
<feature type="domain" description="Sodium/calcium exchanger membrane region" evidence="6">
    <location>
        <begin position="9"/>
        <end position="144"/>
    </location>
</feature>
<evidence type="ECO:0000256" key="4">
    <source>
        <dbReference type="ARBA" id="ARBA00023136"/>
    </source>
</evidence>
<feature type="transmembrane region" description="Helical" evidence="5">
    <location>
        <begin position="168"/>
        <end position="194"/>
    </location>
</feature>
<dbReference type="GO" id="GO:0005262">
    <property type="term" value="F:calcium channel activity"/>
    <property type="evidence" value="ECO:0007669"/>
    <property type="project" value="TreeGrafter"/>
</dbReference>
<dbReference type="eggNOG" id="COG0530">
    <property type="taxonomic scope" value="Bacteria"/>
</dbReference>
<reference evidence="7 8" key="1">
    <citation type="journal article" date="2014" name="Genome Announc.">
        <title>Complete Genome Sequence of the Extreme Thermophile Dictyoglomus thermophilum H-6-12.</title>
        <authorList>
            <person name="Coil D.A."/>
            <person name="Badger J.H."/>
            <person name="Forberger H.C."/>
            <person name="Riggs F."/>
            <person name="Madupu R."/>
            <person name="Fedorova N."/>
            <person name="Ward N."/>
            <person name="Robb F.T."/>
            <person name="Eisen J.A."/>
        </authorList>
    </citation>
    <scope>NUCLEOTIDE SEQUENCE [LARGE SCALE GENOMIC DNA]</scope>
    <source>
        <strain evidence="8">ATCC 35947 / DSM 3960 / H-6-12</strain>
    </source>
</reference>
<feature type="transmembrane region" description="Helical" evidence="5">
    <location>
        <begin position="291"/>
        <end position="307"/>
    </location>
</feature>
<dbReference type="PaxDb" id="309799-DICTH_0037"/>
<dbReference type="STRING" id="309799.DICTH_0037"/>
<comment type="subcellular location">
    <subcellularLocation>
        <location evidence="1">Membrane</location>
        <topology evidence="1">Multi-pass membrane protein</topology>
    </subcellularLocation>
</comment>
<feature type="transmembrane region" description="Helical" evidence="5">
    <location>
        <begin position="232"/>
        <end position="256"/>
    </location>
</feature>